<organism evidence="4">
    <name type="scientific">marine metagenome</name>
    <dbReference type="NCBI Taxonomy" id="408172"/>
    <lineage>
        <taxon>unclassified sequences</taxon>
        <taxon>metagenomes</taxon>
        <taxon>ecological metagenomes</taxon>
    </lineage>
</organism>
<dbReference type="InterPro" id="IPR013332">
    <property type="entry name" value="KPR_N"/>
</dbReference>
<evidence type="ECO:0000256" key="2">
    <source>
        <dbReference type="ARBA" id="ARBA00023002"/>
    </source>
</evidence>
<dbReference type="EMBL" id="UINC01117066">
    <property type="protein sequence ID" value="SVC89231.1"/>
    <property type="molecule type" value="Genomic_DNA"/>
</dbReference>
<accession>A0A382QY26</accession>
<keyword evidence="2" id="KW-0560">Oxidoreductase</keyword>
<protein>
    <recommendedName>
        <fullName evidence="3">Ketopantoate reductase N-terminal domain-containing protein</fullName>
    </recommendedName>
</protein>
<dbReference type="PANTHER" id="PTHR43765:SF2">
    <property type="entry name" value="2-DEHYDROPANTOATE 2-REDUCTASE"/>
    <property type="match status" value="1"/>
</dbReference>
<dbReference type="Gene3D" id="3.40.50.720">
    <property type="entry name" value="NAD(P)-binding Rossmann-like Domain"/>
    <property type="match status" value="1"/>
</dbReference>
<dbReference type="Pfam" id="PF02558">
    <property type="entry name" value="ApbA"/>
    <property type="match status" value="1"/>
</dbReference>
<keyword evidence="1" id="KW-0521">NADP</keyword>
<name>A0A382QY26_9ZZZZ</name>
<dbReference type="SUPFAM" id="SSF51735">
    <property type="entry name" value="NAD(P)-binding Rossmann-fold domains"/>
    <property type="match status" value="1"/>
</dbReference>
<evidence type="ECO:0000259" key="3">
    <source>
        <dbReference type="Pfam" id="PF02558"/>
    </source>
</evidence>
<dbReference type="GO" id="GO:0005737">
    <property type="term" value="C:cytoplasm"/>
    <property type="evidence" value="ECO:0007669"/>
    <property type="project" value="TreeGrafter"/>
</dbReference>
<sequence length="139" mass="14979">MKILVYGAGAVGGYIGAHLIENGLDVTFIARGIHLQNMIDKGLNIILGSEEKTISPNFASDSLTSSKNVKFNVVIIAVKAWQVKEAAKEILPYTSSETLIISVQNGIDSPYELNDVYKANQIIPSVFRGICLVSEPGTI</sequence>
<gene>
    <name evidence="4" type="ORF">METZ01_LOCUS342085</name>
</gene>
<dbReference type="GO" id="GO:0008677">
    <property type="term" value="F:2-dehydropantoate 2-reductase activity"/>
    <property type="evidence" value="ECO:0007669"/>
    <property type="project" value="TreeGrafter"/>
</dbReference>
<dbReference type="PANTHER" id="PTHR43765">
    <property type="entry name" value="2-DEHYDROPANTOATE 2-REDUCTASE-RELATED"/>
    <property type="match status" value="1"/>
</dbReference>
<dbReference type="InterPro" id="IPR050838">
    <property type="entry name" value="Ketopantoate_reductase"/>
</dbReference>
<feature type="non-terminal residue" evidence="4">
    <location>
        <position position="139"/>
    </location>
</feature>
<dbReference type="GO" id="GO:0050661">
    <property type="term" value="F:NADP binding"/>
    <property type="evidence" value="ECO:0007669"/>
    <property type="project" value="TreeGrafter"/>
</dbReference>
<evidence type="ECO:0000256" key="1">
    <source>
        <dbReference type="ARBA" id="ARBA00022857"/>
    </source>
</evidence>
<dbReference type="AlphaFoldDB" id="A0A382QY26"/>
<dbReference type="InterPro" id="IPR036291">
    <property type="entry name" value="NAD(P)-bd_dom_sf"/>
</dbReference>
<evidence type="ECO:0000313" key="4">
    <source>
        <dbReference type="EMBL" id="SVC89231.1"/>
    </source>
</evidence>
<feature type="domain" description="Ketopantoate reductase N-terminal" evidence="3">
    <location>
        <begin position="3"/>
        <end position="137"/>
    </location>
</feature>
<reference evidence="4" key="1">
    <citation type="submission" date="2018-05" db="EMBL/GenBank/DDBJ databases">
        <authorList>
            <person name="Lanie J.A."/>
            <person name="Ng W.-L."/>
            <person name="Kazmierczak K.M."/>
            <person name="Andrzejewski T.M."/>
            <person name="Davidsen T.M."/>
            <person name="Wayne K.J."/>
            <person name="Tettelin H."/>
            <person name="Glass J.I."/>
            <person name="Rusch D."/>
            <person name="Podicherti R."/>
            <person name="Tsui H.-C.T."/>
            <person name="Winkler M.E."/>
        </authorList>
    </citation>
    <scope>NUCLEOTIDE SEQUENCE</scope>
</reference>
<proteinExistence type="predicted"/>